<gene>
    <name evidence="1" type="ORF">GCM10011608_54380</name>
</gene>
<dbReference type="Proteomes" id="UP000608890">
    <property type="component" value="Unassembled WGS sequence"/>
</dbReference>
<organism evidence="1 2">
    <name type="scientific">Micromonospora sonchi</name>
    <dbReference type="NCBI Taxonomy" id="1763543"/>
    <lineage>
        <taxon>Bacteria</taxon>
        <taxon>Bacillati</taxon>
        <taxon>Actinomycetota</taxon>
        <taxon>Actinomycetes</taxon>
        <taxon>Micromonosporales</taxon>
        <taxon>Micromonosporaceae</taxon>
        <taxon>Micromonospora</taxon>
    </lineage>
</organism>
<name>A0A917U734_9ACTN</name>
<sequence length="89" mass="9497">MAARGSALSGYPRAALRRARERLATGVRLLQQALATTTAWVIADLAIDHYHPFFAPITAVIALNAFLGQRGANALRLLQQVIVGSEAVS</sequence>
<reference evidence="1" key="2">
    <citation type="submission" date="2020-09" db="EMBL/GenBank/DDBJ databases">
        <authorList>
            <person name="Sun Q."/>
            <person name="Zhou Y."/>
        </authorList>
    </citation>
    <scope>NUCLEOTIDE SEQUENCE</scope>
    <source>
        <strain evidence="1">CGMCC 4.7312</strain>
    </source>
</reference>
<reference evidence="1" key="1">
    <citation type="journal article" date="2014" name="Int. J. Syst. Evol. Microbiol.">
        <title>Complete genome sequence of Corynebacterium casei LMG S-19264T (=DSM 44701T), isolated from a smear-ripened cheese.</title>
        <authorList>
            <consortium name="US DOE Joint Genome Institute (JGI-PGF)"/>
            <person name="Walter F."/>
            <person name="Albersmeier A."/>
            <person name="Kalinowski J."/>
            <person name="Ruckert C."/>
        </authorList>
    </citation>
    <scope>NUCLEOTIDE SEQUENCE</scope>
    <source>
        <strain evidence="1">CGMCC 4.7312</strain>
    </source>
</reference>
<comment type="caution">
    <text evidence="1">The sequence shown here is derived from an EMBL/GenBank/DDBJ whole genome shotgun (WGS) entry which is preliminary data.</text>
</comment>
<evidence type="ECO:0000313" key="2">
    <source>
        <dbReference type="Proteomes" id="UP000608890"/>
    </source>
</evidence>
<dbReference type="EMBL" id="BMNB01000037">
    <property type="protein sequence ID" value="GGM62323.1"/>
    <property type="molecule type" value="Genomic_DNA"/>
</dbReference>
<accession>A0A917U734</accession>
<dbReference type="AlphaFoldDB" id="A0A917U734"/>
<keyword evidence="2" id="KW-1185">Reference proteome</keyword>
<protein>
    <submittedName>
        <fullName evidence="1">Uncharacterized protein</fullName>
    </submittedName>
</protein>
<evidence type="ECO:0000313" key="1">
    <source>
        <dbReference type="EMBL" id="GGM62323.1"/>
    </source>
</evidence>
<proteinExistence type="predicted"/>